<dbReference type="RefSeq" id="XP_007672310.1">
    <property type="nucleotide sequence ID" value="XM_007674120.1"/>
</dbReference>
<evidence type="ECO:0000259" key="1">
    <source>
        <dbReference type="PROSITE" id="PS50280"/>
    </source>
</evidence>
<evidence type="ECO:0000313" key="2">
    <source>
        <dbReference type="EMBL" id="EMD01126.1"/>
    </source>
</evidence>
<dbReference type="KEGG" id="bcom:BAUCODRAFT_100872"/>
<dbReference type="Pfam" id="PF00856">
    <property type="entry name" value="SET"/>
    <property type="match status" value="1"/>
</dbReference>
<dbReference type="PANTHER" id="PTHR47250:SF3">
    <property type="entry name" value="HISTONE-LYSINE N-METHYLTRANSFERASE SET-6"/>
    <property type="match status" value="1"/>
</dbReference>
<dbReference type="EMBL" id="KB445550">
    <property type="protein sequence ID" value="EMD01126.1"/>
    <property type="molecule type" value="Genomic_DNA"/>
</dbReference>
<dbReference type="STRING" id="717646.M2NQ35"/>
<dbReference type="Gene3D" id="2.170.270.10">
    <property type="entry name" value="SET domain"/>
    <property type="match status" value="1"/>
</dbReference>
<evidence type="ECO:0000313" key="3">
    <source>
        <dbReference type="Proteomes" id="UP000011761"/>
    </source>
</evidence>
<dbReference type="InterPro" id="IPR046341">
    <property type="entry name" value="SET_dom_sf"/>
</dbReference>
<dbReference type="SMART" id="SM00317">
    <property type="entry name" value="SET"/>
    <property type="match status" value="1"/>
</dbReference>
<keyword evidence="3" id="KW-1185">Reference proteome</keyword>
<dbReference type="InterPro" id="IPR001214">
    <property type="entry name" value="SET_dom"/>
</dbReference>
<dbReference type="PROSITE" id="PS50280">
    <property type="entry name" value="SET"/>
    <property type="match status" value="1"/>
</dbReference>
<dbReference type="HOGENOM" id="CLU_029124_0_0_1"/>
<accession>M2NQ35</accession>
<proteinExistence type="predicted"/>
<sequence length="449" mass="50704">MQPSSLNKFLTGVWESLYSGISIDPIEVIEQWRIIEPSGQPKLLTETTGEPVLQQCDETAAQRLFGRMSILARKVSQTSRTCRSLEVIVQAHWVECFDGRVAELVLAISREKARKATIAEACVNFKWSEKELRNKMGIWRSYLDIKNVAGWVALVFAGTGLYRFCKYRVSFDENTFSVLRKLRHRFEIAADTLHPQWRQLLGIVDGPTERRYDGHPHDWVVGVSADGYEAMPLPETYWQWDRAFSYVHLDESVVNTDVWESFDPRVVSPGTSTGTNVCPSCGEHQSDDARSNHCNCFPSLYGSTKAGAPPVQVFRTPAKNNGLVACCPIEAGAAVGEFVGEITSGLSNMDVMIGQTNRATYQIWQGRQGNYTRFVNHSCEPNSQYERFQWRGTQRIVLVSKGIEAGDEVTVDYSDTYWRNLDKVCLCGAAQCRYKERDRHLLTPLSSNS</sequence>
<dbReference type="Proteomes" id="UP000011761">
    <property type="component" value="Unassembled WGS sequence"/>
</dbReference>
<feature type="domain" description="SET" evidence="1">
    <location>
        <begin position="309"/>
        <end position="414"/>
    </location>
</feature>
<dbReference type="InterPro" id="IPR053105">
    <property type="entry name" value="Class_V-like_SAM-MTase"/>
</dbReference>
<dbReference type="eggNOG" id="KOG1081">
    <property type="taxonomic scope" value="Eukaryota"/>
</dbReference>
<dbReference type="GeneID" id="19107042"/>
<name>M2NQ35_BAUPA</name>
<dbReference type="AlphaFoldDB" id="M2NQ35"/>
<protein>
    <recommendedName>
        <fullName evidence="1">SET domain-containing protein</fullName>
    </recommendedName>
</protein>
<dbReference type="OMA" id="IWRQLHS"/>
<gene>
    <name evidence="2" type="ORF">BAUCODRAFT_100872</name>
</gene>
<reference evidence="2 3" key="1">
    <citation type="journal article" date="2012" name="PLoS Pathog.">
        <title>Diverse lifestyles and strategies of plant pathogenesis encoded in the genomes of eighteen Dothideomycetes fungi.</title>
        <authorList>
            <person name="Ohm R.A."/>
            <person name="Feau N."/>
            <person name="Henrissat B."/>
            <person name="Schoch C.L."/>
            <person name="Horwitz B.A."/>
            <person name="Barry K.W."/>
            <person name="Condon B.J."/>
            <person name="Copeland A.C."/>
            <person name="Dhillon B."/>
            <person name="Glaser F."/>
            <person name="Hesse C.N."/>
            <person name="Kosti I."/>
            <person name="LaButti K."/>
            <person name="Lindquist E.A."/>
            <person name="Lucas S."/>
            <person name="Salamov A.A."/>
            <person name="Bradshaw R.E."/>
            <person name="Ciuffetti L."/>
            <person name="Hamelin R.C."/>
            <person name="Kema G.H.J."/>
            <person name="Lawrence C."/>
            <person name="Scott J.A."/>
            <person name="Spatafora J.W."/>
            <person name="Turgeon B.G."/>
            <person name="de Wit P.J.G.M."/>
            <person name="Zhong S."/>
            <person name="Goodwin S.B."/>
            <person name="Grigoriev I.V."/>
        </authorList>
    </citation>
    <scope>NUCLEOTIDE SEQUENCE [LARGE SCALE GENOMIC DNA]</scope>
    <source>
        <strain evidence="2 3">UAMH 10762</strain>
    </source>
</reference>
<organism evidence="2 3">
    <name type="scientific">Baudoinia panamericana (strain UAMH 10762)</name>
    <name type="common">Angels' share fungus</name>
    <name type="synonym">Baudoinia compniacensis (strain UAMH 10762)</name>
    <dbReference type="NCBI Taxonomy" id="717646"/>
    <lineage>
        <taxon>Eukaryota</taxon>
        <taxon>Fungi</taxon>
        <taxon>Dikarya</taxon>
        <taxon>Ascomycota</taxon>
        <taxon>Pezizomycotina</taxon>
        <taxon>Dothideomycetes</taxon>
        <taxon>Dothideomycetidae</taxon>
        <taxon>Mycosphaerellales</taxon>
        <taxon>Teratosphaeriaceae</taxon>
        <taxon>Baudoinia</taxon>
    </lineage>
</organism>
<dbReference type="SUPFAM" id="SSF82199">
    <property type="entry name" value="SET domain"/>
    <property type="match status" value="1"/>
</dbReference>
<dbReference type="OrthoDB" id="10261904at2759"/>
<dbReference type="PANTHER" id="PTHR47250">
    <property type="entry name" value="HISTONE-LYSINE N-METHYLTRANSFERASE SET-6"/>
    <property type="match status" value="1"/>
</dbReference>